<dbReference type="InterPro" id="IPR012827">
    <property type="entry name" value="Hemerythrin_metal-bd"/>
</dbReference>
<evidence type="ECO:0000256" key="2">
    <source>
        <dbReference type="ARBA" id="ARBA00022723"/>
    </source>
</evidence>
<dbReference type="AlphaFoldDB" id="A0A1S7LGG1"/>
<dbReference type="Gene3D" id="1.20.120.50">
    <property type="entry name" value="Hemerythrin-like"/>
    <property type="match status" value="1"/>
</dbReference>
<dbReference type="GO" id="GO:0046872">
    <property type="term" value="F:metal ion binding"/>
    <property type="evidence" value="ECO:0007669"/>
    <property type="project" value="UniProtKB-KW"/>
</dbReference>
<evidence type="ECO:0000256" key="3">
    <source>
        <dbReference type="ARBA" id="ARBA00023004"/>
    </source>
</evidence>
<dbReference type="EMBL" id="LO017727">
    <property type="protein sequence ID" value="CRH05628.1"/>
    <property type="molecule type" value="Genomic_DNA"/>
</dbReference>
<dbReference type="NCBIfam" id="TIGR02481">
    <property type="entry name" value="hemeryth_dom"/>
    <property type="match status" value="1"/>
</dbReference>
<dbReference type="NCBIfam" id="NF033749">
    <property type="entry name" value="bact_hemeryth"/>
    <property type="match status" value="1"/>
</dbReference>
<comment type="similarity">
    <text evidence="1">Belongs to the hemerythrin family.</text>
</comment>
<dbReference type="InterPro" id="IPR050669">
    <property type="entry name" value="Hemerythrin"/>
</dbReference>
<dbReference type="PANTHER" id="PTHR37164:SF1">
    <property type="entry name" value="BACTERIOHEMERYTHRIN"/>
    <property type="match status" value="1"/>
</dbReference>
<keyword evidence="3" id="KW-0408">Iron</keyword>
<evidence type="ECO:0000259" key="4">
    <source>
        <dbReference type="Pfam" id="PF01814"/>
    </source>
</evidence>
<keyword evidence="2" id="KW-0479">Metal-binding</keyword>
<evidence type="ECO:0000256" key="1">
    <source>
        <dbReference type="ARBA" id="ARBA00010587"/>
    </source>
</evidence>
<dbReference type="Pfam" id="PF01814">
    <property type="entry name" value="Hemerythrin"/>
    <property type="match status" value="1"/>
</dbReference>
<dbReference type="InterPro" id="IPR012312">
    <property type="entry name" value="Hemerythrin-like"/>
</dbReference>
<gene>
    <name evidence="5" type="ORF">MAGMO_1438</name>
</gene>
<reference evidence="5" key="1">
    <citation type="submission" date="2015-04" db="EMBL/GenBank/DDBJ databases">
        <authorList>
            <person name="Syromyatnikov M.Y."/>
            <person name="Popov V.N."/>
        </authorList>
    </citation>
    <scope>NUCLEOTIDE SEQUENCE</scope>
    <source>
        <strain evidence="5">MO-1</strain>
    </source>
</reference>
<dbReference type="SUPFAM" id="SSF47188">
    <property type="entry name" value="Hemerythrin-like"/>
    <property type="match status" value="1"/>
</dbReference>
<name>A0A1S7LGG1_MAGMO</name>
<dbReference type="PANTHER" id="PTHR37164">
    <property type="entry name" value="BACTERIOHEMERYTHRIN"/>
    <property type="match status" value="1"/>
</dbReference>
<sequence length="144" mass="16650">MNTMPSKLIWCDEYVTGVQEIDDQHKILVHALNEASEKLSKDFQVSTMEKIVQDLLSYAIYHFETEEELMDEHGYLEDGQGLYQTHLDQHRSFSSKVVEIHEGLKIGTPVPASELLEFLNQWLVNHILNTDKKLASFLLTKMKT</sequence>
<feature type="domain" description="Hemerythrin-like" evidence="4">
    <location>
        <begin position="16"/>
        <end position="136"/>
    </location>
</feature>
<dbReference type="InterPro" id="IPR035938">
    <property type="entry name" value="Hemerythrin-like_sf"/>
</dbReference>
<evidence type="ECO:0000313" key="5">
    <source>
        <dbReference type="EMBL" id="CRH05628.1"/>
    </source>
</evidence>
<accession>A0A1S7LGG1</accession>
<protein>
    <submittedName>
        <fullName evidence="5">Putative Hemerythrin-like metal-binding protein</fullName>
    </submittedName>
</protein>
<proteinExistence type="inferred from homology"/>
<dbReference type="CDD" id="cd12107">
    <property type="entry name" value="Hemerythrin"/>
    <property type="match status" value="1"/>
</dbReference>
<organism evidence="5">
    <name type="scientific">Magnetococcus massalia (strain MO-1)</name>
    <dbReference type="NCBI Taxonomy" id="451514"/>
    <lineage>
        <taxon>Bacteria</taxon>
        <taxon>Pseudomonadati</taxon>
        <taxon>Pseudomonadota</taxon>
        <taxon>Magnetococcia</taxon>
        <taxon>Magnetococcales</taxon>
        <taxon>Magnetococcaceae</taxon>
        <taxon>Magnetococcus</taxon>
    </lineage>
</organism>